<evidence type="ECO:0000313" key="2">
    <source>
        <dbReference type="EMBL" id="MEJ8846380.1"/>
    </source>
</evidence>
<name>A0ABU8WHL3_9BURK</name>
<accession>A0ABU8WHL3</accession>
<reference evidence="2 3" key="1">
    <citation type="submission" date="2024-03" db="EMBL/GenBank/DDBJ databases">
        <title>Novel species of the genus Variovorax.</title>
        <authorList>
            <person name="Liu Q."/>
            <person name="Xin Y.-H."/>
        </authorList>
    </citation>
    <scope>NUCLEOTIDE SEQUENCE [LARGE SCALE GENOMIC DNA]</scope>
    <source>
        <strain evidence="2 3">KACC 18900</strain>
    </source>
</reference>
<dbReference type="CDD" id="cd01029">
    <property type="entry name" value="TOPRIM_primases"/>
    <property type="match status" value="1"/>
</dbReference>
<evidence type="ECO:0000313" key="3">
    <source>
        <dbReference type="Proteomes" id="UP001385892"/>
    </source>
</evidence>
<organism evidence="2 3">
    <name type="scientific">Variovorax rhizosphaerae</name>
    <dbReference type="NCBI Taxonomy" id="1836200"/>
    <lineage>
        <taxon>Bacteria</taxon>
        <taxon>Pseudomonadati</taxon>
        <taxon>Pseudomonadota</taxon>
        <taxon>Betaproteobacteria</taxon>
        <taxon>Burkholderiales</taxon>
        <taxon>Comamonadaceae</taxon>
        <taxon>Variovorax</taxon>
    </lineage>
</organism>
<keyword evidence="3" id="KW-1185">Reference proteome</keyword>
<dbReference type="InterPro" id="IPR006171">
    <property type="entry name" value="TOPRIM_dom"/>
</dbReference>
<dbReference type="RefSeq" id="WP_340341973.1">
    <property type="nucleotide sequence ID" value="NZ_JBBKZT010000003.1"/>
</dbReference>
<protein>
    <submittedName>
        <fullName evidence="2">Toprim domain-containing protein</fullName>
    </submittedName>
</protein>
<dbReference type="EMBL" id="JBBKZT010000003">
    <property type="protein sequence ID" value="MEJ8846380.1"/>
    <property type="molecule type" value="Genomic_DNA"/>
</dbReference>
<sequence>MGVTILDDSHGVAHCFKCHVVVNRREDRELTPAERKAFARRMDALRHQHDAEQRERQAQSAAASAIRWASAHAVDSHPYLTAKGVRAHGIRIEAGHTLLVPVRDAGGHLHSLQGIAPDGSKRFMPSGRTKGCYHAIGRPADRLVICEGYATGATIYEDAGQAVAVAFNSGNLLHVAKALRAKFPSITLVIAADDDWKTEGNPGMAAATEAARTVGGLLAVPDFKDLPRGDKDTDFNDLHRVARTAEVHQ</sequence>
<dbReference type="Pfam" id="PF13362">
    <property type="entry name" value="Toprim_3"/>
    <property type="match status" value="1"/>
</dbReference>
<dbReference type="InterPro" id="IPR034154">
    <property type="entry name" value="TOPRIM_DnaG/twinkle"/>
</dbReference>
<comment type="caution">
    <text evidence="2">The sequence shown here is derived from an EMBL/GenBank/DDBJ whole genome shotgun (WGS) entry which is preliminary data.</text>
</comment>
<gene>
    <name evidence="2" type="ORF">WKW82_06955</name>
</gene>
<proteinExistence type="predicted"/>
<feature type="domain" description="Toprim" evidence="1">
    <location>
        <begin position="143"/>
        <end position="241"/>
    </location>
</feature>
<dbReference type="Proteomes" id="UP001385892">
    <property type="component" value="Unassembled WGS sequence"/>
</dbReference>
<evidence type="ECO:0000259" key="1">
    <source>
        <dbReference type="Pfam" id="PF13362"/>
    </source>
</evidence>